<gene>
    <name evidence="1" type="ORF">MLD38_010923</name>
</gene>
<evidence type="ECO:0000313" key="1">
    <source>
        <dbReference type="EMBL" id="KAI4372724.1"/>
    </source>
</evidence>
<name>A0ACB9R4W4_9MYRT</name>
<dbReference type="Proteomes" id="UP001057402">
    <property type="component" value="Chromosome 4"/>
</dbReference>
<dbReference type="EMBL" id="CM042883">
    <property type="protein sequence ID" value="KAI4372724.1"/>
    <property type="molecule type" value="Genomic_DNA"/>
</dbReference>
<protein>
    <submittedName>
        <fullName evidence="1">Uncharacterized protein</fullName>
    </submittedName>
</protein>
<comment type="caution">
    <text evidence="1">The sequence shown here is derived from an EMBL/GenBank/DDBJ whole genome shotgun (WGS) entry which is preliminary data.</text>
</comment>
<accession>A0ACB9R4W4</accession>
<organism evidence="1 2">
    <name type="scientific">Melastoma candidum</name>
    <dbReference type="NCBI Taxonomy" id="119954"/>
    <lineage>
        <taxon>Eukaryota</taxon>
        <taxon>Viridiplantae</taxon>
        <taxon>Streptophyta</taxon>
        <taxon>Embryophyta</taxon>
        <taxon>Tracheophyta</taxon>
        <taxon>Spermatophyta</taxon>
        <taxon>Magnoliopsida</taxon>
        <taxon>eudicotyledons</taxon>
        <taxon>Gunneridae</taxon>
        <taxon>Pentapetalae</taxon>
        <taxon>rosids</taxon>
        <taxon>malvids</taxon>
        <taxon>Myrtales</taxon>
        <taxon>Melastomataceae</taxon>
        <taxon>Melastomatoideae</taxon>
        <taxon>Melastomateae</taxon>
        <taxon>Melastoma</taxon>
    </lineage>
</organism>
<keyword evidence="2" id="KW-1185">Reference proteome</keyword>
<reference evidence="2" key="1">
    <citation type="journal article" date="2023" name="Front. Plant Sci.">
        <title>Chromosomal-level genome assembly of Melastoma candidum provides insights into trichome evolution.</title>
        <authorList>
            <person name="Zhong Y."/>
            <person name="Wu W."/>
            <person name="Sun C."/>
            <person name="Zou P."/>
            <person name="Liu Y."/>
            <person name="Dai S."/>
            <person name="Zhou R."/>
        </authorList>
    </citation>
    <scope>NUCLEOTIDE SEQUENCE [LARGE SCALE GENOMIC DNA]</scope>
</reference>
<proteinExistence type="predicted"/>
<evidence type="ECO:0000313" key="2">
    <source>
        <dbReference type="Proteomes" id="UP001057402"/>
    </source>
</evidence>
<sequence length="517" mass="58414">MAMMLGILFLVVVAVLSLCAFLKPLSRDAKSPSLPPGPRGLPVLGYLPFLGDNLQSKFSELADVYGPIYKLKLGRKVYVVVNSPVIAKEIVREQDSNFSHRRPNIASFILSYRGRDIAFSNYGPYWRMMRKLFVKEIMSGQSLNACYDLRRSAVRKSVAEVWEMAGLSVDVGKLALQVMINAMISMLWGNSNGEDSGANVDSEFKLVMKKLMELLAKPNVSDFFPVLSWFDLQGVQKQAREVNSWFDRFHDSLIRAATDEGKRRSSDKGKDLLQVMLQLDFKSEEDLTRTPGNNNQEIKGMLQDIVVGGTDTTATTIEWVMAELLQHQYVMQSVREELTEVIGIDSMVEEYHLPKLKYLKAVVKETMRLHPPLPLLVPRTPDCSCVVGGYTIPKGSMVFLNMAYIHTDPKLWTNPKDFMPERFLKEPDKFEFSGNNSVYLPFGSGRRICAGLPLAEKMLMFVLANFLHSFDWELPEGTTLEFSADLGIVSRKRTPLEAIPRPRLVNQEFYSARVAAK</sequence>